<evidence type="ECO:0000313" key="1">
    <source>
        <dbReference type="EMBL" id="GIX81240.1"/>
    </source>
</evidence>
<proteinExistence type="predicted"/>
<dbReference type="AlphaFoldDB" id="A0AAV4NAA7"/>
<accession>A0AAV4NAA7</accession>
<protein>
    <submittedName>
        <fullName evidence="1">Uncharacterized protein</fullName>
    </submittedName>
</protein>
<organism evidence="1 2">
    <name type="scientific">Caerostris extrusa</name>
    <name type="common">Bark spider</name>
    <name type="synonym">Caerostris bankana</name>
    <dbReference type="NCBI Taxonomy" id="172846"/>
    <lineage>
        <taxon>Eukaryota</taxon>
        <taxon>Metazoa</taxon>
        <taxon>Ecdysozoa</taxon>
        <taxon>Arthropoda</taxon>
        <taxon>Chelicerata</taxon>
        <taxon>Arachnida</taxon>
        <taxon>Araneae</taxon>
        <taxon>Araneomorphae</taxon>
        <taxon>Entelegynae</taxon>
        <taxon>Araneoidea</taxon>
        <taxon>Araneidae</taxon>
        <taxon>Caerostris</taxon>
    </lineage>
</organism>
<evidence type="ECO:0000313" key="2">
    <source>
        <dbReference type="Proteomes" id="UP001054945"/>
    </source>
</evidence>
<name>A0AAV4NAA7_CAEEX</name>
<sequence>MDGIVICSDYLQSNELQIQNPEAELKLCDSKAIVSGNIIEKEPIGKSLSKISGLQKSSPDPDKLLYFPIK</sequence>
<dbReference type="EMBL" id="BPLR01020659">
    <property type="protein sequence ID" value="GIX81240.1"/>
    <property type="molecule type" value="Genomic_DNA"/>
</dbReference>
<reference evidence="1 2" key="1">
    <citation type="submission" date="2021-06" db="EMBL/GenBank/DDBJ databases">
        <title>Caerostris extrusa draft genome.</title>
        <authorList>
            <person name="Kono N."/>
            <person name="Arakawa K."/>
        </authorList>
    </citation>
    <scope>NUCLEOTIDE SEQUENCE [LARGE SCALE GENOMIC DNA]</scope>
</reference>
<dbReference type="Proteomes" id="UP001054945">
    <property type="component" value="Unassembled WGS sequence"/>
</dbReference>
<comment type="caution">
    <text evidence="1">The sequence shown here is derived from an EMBL/GenBank/DDBJ whole genome shotgun (WGS) entry which is preliminary data.</text>
</comment>
<gene>
    <name evidence="1" type="ORF">CEXT_724351</name>
</gene>
<keyword evidence="2" id="KW-1185">Reference proteome</keyword>